<feature type="domain" description="CheB-type methylesterase" evidence="5">
    <location>
        <begin position="3"/>
        <end position="168"/>
    </location>
</feature>
<feature type="active site" evidence="4">
    <location>
        <position position="42"/>
    </location>
</feature>
<proteinExistence type="predicted"/>
<dbReference type="RefSeq" id="WP_162445120.1">
    <property type="nucleotide sequence ID" value="NZ_CP048222.1"/>
</dbReference>
<accession>A0A6C0GMG4</accession>
<dbReference type="KEGG" id="rhoz:GXP67_22010"/>
<dbReference type="PANTHER" id="PTHR42872">
    <property type="entry name" value="PROTEIN-GLUTAMATE METHYLESTERASE/PROTEIN-GLUTAMINE GLUTAMINASE"/>
    <property type="match status" value="1"/>
</dbReference>
<dbReference type="GO" id="GO:0005737">
    <property type="term" value="C:cytoplasm"/>
    <property type="evidence" value="ECO:0007669"/>
    <property type="project" value="InterPro"/>
</dbReference>
<dbReference type="Pfam" id="PF01339">
    <property type="entry name" value="CheB_methylest"/>
    <property type="match status" value="1"/>
</dbReference>
<evidence type="ECO:0000256" key="1">
    <source>
        <dbReference type="ARBA" id="ARBA00022801"/>
    </source>
</evidence>
<evidence type="ECO:0000313" key="6">
    <source>
        <dbReference type="EMBL" id="QHT69127.1"/>
    </source>
</evidence>
<evidence type="ECO:0000256" key="2">
    <source>
        <dbReference type="ARBA" id="ARBA00039140"/>
    </source>
</evidence>
<dbReference type="Proteomes" id="UP000480178">
    <property type="component" value="Chromosome"/>
</dbReference>
<dbReference type="Gene3D" id="3.40.50.180">
    <property type="entry name" value="Methylesterase CheB, C-terminal domain"/>
    <property type="match status" value="1"/>
</dbReference>
<reference evidence="6 7" key="1">
    <citation type="submission" date="2020-01" db="EMBL/GenBank/DDBJ databases">
        <authorList>
            <person name="Kim M.K."/>
        </authorList>
    </citation>
    <scope>NUCLEOTIDE SEQUENCE [LARGE SCALE GENOMIC DNA]</scope>
    <source>
        <strain evidence="6 7">172606-1</strain>
    </source>
</reference>
<dbReference type="InterPro" id="IPR035909">
    <property type="entry name" value="CheB_C"/>
</dbReference>
<keyword evidence="7" id="KW-1185">Reference proteome</keyword>
<dbReference type="PROSITE" id="PS50122">
    <property type="entry name" value="CHEB"/>
    <property type="match status" value="1"/>
</dbReference>
<protein>
    <recommendedName>
        <fullName evidence="2">protein-glutamate methylesterase</fullName>
        <ecNumber evidence="2">3.1.1.61</ecNumber>
    </recommendedName>
</protein>
<keyword evidence="1 4" id="KW-0378">Hydrolase</keyword>
<dbReference type="SUPFAM" id="SSF52738">
    <property type="entry name" value="Methylesterase CheB, C-terminal domain"/>
    <property type="match status" value="1"/>
</dbReference>
<organism evidence="6 7">
    <name type="scientific">Rhodocytophaga rosea</name>
    <dbReference type="NCBI Taxonomy" id="2704465"/>
    <lineage>
        <taxon>Bacteria</taxon>
        <taxon>Pseudomonadati</taxon>
        <taxon>Bacteroidota</taxon>
        <taxon>Cytophagia</taxon>
        <taxon>Cytophagales</taxon>
        <taxon>Rhodocytophagaceae</taxon>
        <taxon>Rhodocytophaga</taxon>
    </lineage>
</organism>
<feature type="active site" evidence="4">
    <location>
        <position position="134"/>
    </location>
</feature>
<sequence length="200" mass="21588">MSQDNSFYMVAIGMSAGGFPALEKLIASLPDPVHACFVIIVHLPKDSKSRMASLLSTITYLPVSWAKQAEKPETSHIYVLPPGYLLTMQEGNFHLQPRAADQNINRAVDIFFTSLAKEVKQRAIGIILSGSGSDGLEGVQAIEANGGLVLVQHPATAQFESMPANVVNNDHPDFITSPEGIAHALRCHLQIPPFQSASEN</sequence>
<dbReference type="EC" id="3.1.1.61" evidence="2"/>
<evidence type="ECO:0000259" key="5">
    <source>
        <dbReference type="PROSITE" id="PS50122"/>
    </source>
</evidence>
<dbReference type="EMBL" id="CP048222">
    <property type="protein sequence ID" value="QHT69127.1"/>
    <property type="molecule type" value="Genomic_DNA"/>
</dbReference>
<name>A0A6C0GMG4_9BACT</name>
<feature type="active site" evidence="4">
    <location>
        <position position="15"/>
    </location>
</feature>
<evidence type="ECO:0000256" key="4">
    <source>
        <dbReference type="PROSITE-ProRule" id="PRU00050"/>
    </source>
</evidence>
<dbReference type="CDD" id="cd16434">
    <property type="entry name" value="CheB-CheR_fusion"/>
    <property type="match status" value="1"/>
</dbReference>
<dbReference type="GO" id="GO:0000156">
    <property type="term" value="F:phosphorelay response regulator activity"/>
    <property type="evidence" value="ECO:0007669"/>
    <property type="project" value="InterPro"/>
</dbReference>
<comment type="catalytic activity">
    <reaction evidence="3">
        <text>[protein]-L-glutamate 5-O-methyl ester + H2O = L-glutamyl-[protein] + methanol + H(+)</text>
        <dbReference type="Rhea" id="RHEA:23236"/>
        <dbReference type="Rhea" id="RHEA-COMP:10208"/>
        <dbReference type="Rhea" id="RHEA-COMP:10311"/>
        <dbReference type="ChEBI" id="CHEBI:15377"/>
        <dbReference type="ChEBI" id="CHEBI:15378"/>
        <dbReference type="ChEBI" id="CHEBI:17790"/>
        <dbReference type="ChEBI" id="CHEBI:29973"/>
        <dbReference type="ChEBI" id="CHEBI:82795"/>
        <dbReference type="EC" id="3.1.1.61"/>
    </reaction>
</comment>
<dbReference type="InterPro" id="IPR000673">
    <property type="entry name" value="Sig_transdc_resp-reg_Me-estase"/>
</dbReference>
<gene>
    <name evidence="6" type="ORF">GXP67_22010</name>
</gene>
<evidence type="ECO:0000256" key="3">
    <source>
        <dbReference type="ARBA" id="ARBA00048267"/>
    </source>
</evidence>
<evidence type="ECO:0000313" key="7">
    <source>
        <dbReference type="Proteomes" id="UP000480178"/>
    </source>
</evidence>
<dbReference type="GO" id="GO:0008984">
    <property type="term" value="F:protein-glutamate methylesterase activity"/>
    <property type="evidence" value="ECO:0007669"/>
    <property type="project" value="UniProtKB-EC"/>
</dbReference>
<dbReference type="PANTHER" id="PTHR42872:SF6">
    <property type="entry name" value="PROTEIN-GLUTAMATE METHYLESTERASE_PROTEIN-GLUTAMINE GLUTAMINASE"/>
    <property type="match status" value="1"/>
</dbReference>
<dbReference type="AlphaFoldDB" id="A0A6C0GMG4"/>
<keyword evidence="4" id="KW-0145">Chemotaxis</keyword>
<dbReference type="GO" id="GO:0006935">
    <property type="term" value="P:chemotaxis"/>
    <property type="evidence" value="ECO:0007669"/>
    <property type="project" value="UniProtKB-UniRule"/>
</dbReference>